<dbReference type="InterPro" id="IPR004274">
    <property type="entry name" value="FCP1_dom"/>
</dbReference>
<organism evidence="3 4">
    <name type="scientific">Nothoprocta pentlandii</name>
    <dbReference type="NCBI Taxonomy" id="2585814"/>
    <lineage>
        <taxon>Eukaryota</taxon>
        <taxon>Metazoa</taxon>
        <taxon>Chordata</taxon>
        <taxon>Craniata</taxon>
        <taxon>Vertebrata</taxon>
        <taxon>Euteleostomi</taxon>
        <taxon>Archelosauria</taxon>
        <taxon>Archosauria</taxon>
        <taxon>Dinosauria</taxon>
        <taxon>Saurischia</taxon>
        <taxon>Theropoda</taxon>
        <taxon>Coelurosauria</taxon>
        <taxon>Aves</taxon>
        <taxon>Palaeognathae</taxon>
        <taxon>Tinamiformes</taxon>
        <taxon>Tinamidae</taxon>
        <taxon>Nothoprocta</taxon>
    </lineage>
</organism>
<dbReference type="AlphaFoldDB" id="A0A7K7AF58"/>
<reference evidence="3 4" key="1">
    <citation type="submission" date="2019-09" db="EMBL/GenBank/DDBJ databases">
        <title>Bird 10,000 Genomes (B10K) Project - Family phase.</title>
        <authorList>
            <person name="Zhang G."/>
        </authorList>
    </citation>
    <scope>NUCLEOTIDE SEQUENCE [LARGE SCALE GENOMIC DNA]</scope>
    <source>
        <strain evidence="3">B10K-MSB-04</strain>
    </source>
</reference>
<feature type="non-terminal residue" evidence="3">
    <location>
        <position position="118"/>
    </location>
</feature>
<dbReference type="Proteomes" id="UP000538817">
    <property type="component" value="Unassembled WGS sequence"/>
</dbReference>
<proteinExistence type="predicted"/>
<dbReference type="Gene3D" id="3.40.50.1000">
    <property type="entry name" value="HAD superfamily/HAD-like"/>
    <property type="match status" value="1"/>
</dbReference>
<dbReference type="Pfam" id="PF03031">
    <property type="entry name" value="NIF"/>
    <property type="match status" value="1"/>
</dbReference>
<feature type="non-terminal residue" evidence="3">
    <location>
        <position position="1"/>
    </location>
</feature>
<evidence type="ECO:0000313" key="3">
    <source>
        <dbReference type="EMBL" id="NWX94721.1"/>
    </source>
</evidence>
<feature type="domain" description="FCP1 homology" evidence="2">
    <location>
        <begin position="82"/>
        <end position="113"/>
    </location>
</feature>
<dbReference type="EMBL" id="VZSG01003545">
    <property type="protein sequence ID" value="NWX94721.1"/>
    <property type="molecule type" value="Genomic_DNA"/>
</dbReference>
<evidence type="ECO:0000256" key="1">
    <source>
        <dbReference type="SAM" id="MobiDB-lite"/>
    </source>
</evidence>
<dbReference type="InterPro" id="IPR023214">
    <property type="entry name" value="HAD_sf"/>
</dbReference>
<gene>
    <name evidence="3" type="primary">Ctdsp1_1</name>
    <name evidence="3" type="ORF">NOTPEN_R11169</name>
</gene>
<protein>
    <submittedName>
        <fullName evidence="3">CTDS1 phosphatase</fullName>
    </submittedName>
</protein>
<name>A0A7K7AF58_9AVES</name>
<evidence type="ECO:0000259" key="2">
    <source>
        <dbReference type="Pfam" id="PF03031"/>
    </source>
</evidence>
<evidence type="ECO:0000313" key="4">
    <source>
        <dbReference type="Proteomes" id="UP000538817"/>
    </source>
</evidence>
<dbReference type="InterPro" id="IPR036412">
    <property type="entry name" value="HAD-like_sf"/>
</dbReference>
<comment type="caution">
    <text evidence="3">The sequence shown here is derived from an EMBL/GenBank/DDBJ whole genome shotgun (WGS) entry which is preliminary data.</text>
</comment>
<dbReference type="SUPFAM" id="SSF56784">
    <property type="entry name" value="HAD-like"/>
    <property type="match status" value="1"/>
</dbReference>
<accession>A0A7K7AF58</accession>
<sequence>VRAPQPLNPWRPAGAQSPSGSAKKPRGRSILQSLFCCLCRDDAEPFSVNNNAPLLVEENGAVPKAPVKHLLPDIKPQDASKLCVVIDLDETLVHSSFKPVNNADFIIPVEIDGIMHQV</sequence>
<keyword evidence="4" id="KW-1185">Reference proteome</keyword>
<feature type="region of interest" description="Disordered" evidence="1">
    <location>
        <begin position="1"/>
        <end position="26"/>
    </location>
</feature>